<keyword evidence="6" id="KW-1185">Reference proteome</keyword>
<dbReference type="InterPro" id="IPR003379">
    <property type="entry name" value="Carboxylase_cons_dom"/>
</dbReference>
<dbReference type="PROSITE" id="PS50968">
    <property type="entry name" value="BIOTINYL_LIPOYL"/>
    <property type="match status" value="1"/>
</dbReference>
<dbReference type="InterPro" id="IPR000891">
    <property type="entry name" value="PYR_CT"/>
</dbReference>
<dbReference type="AlphaFoldDB" id="B8GSY2"/>
<dbReference type="NCBIfam" id="TIGR01108">
    <property type="entry name" value="oadA"/>
    <property type="match status" value="1"/>
</dbReference>
<dbReference type="CDD" id="cd06850">
    <property type="entry name" value="biotinyl_domain"/>
    <property type="match status" value="1"/>
</dbReference>
<evidence type="ECO:0000256" key="1">
    <source>
        <dbReference type="ARBA" id="ARBA00023267"/>
    </source>
</evidence>
<dbReference type="Pfam" id="PF00364">
    <property type="entry name" value="Biotin_lipoyl"/>
    <property type="match status" value="1"/>
</dbReference>
<dbReference type="EMBL" id="CP001339">
    <property type="protein sequence ID" value="ACL72997.1"/>
    <property type="molecule type" value="Genomic_DNA"/>
</dbReference>
<sequence length="609" mass="67323">MSKIMITDLTLRDGHQSLIATRMRTEDMLPICERMDRIGFWSMEVWGGATFDACVRFLKEDPWERLRKLREALPNTRLQMLLRGQNLVGYRHYADDVVRSFVARSAANGMDVFRIFDAMNDTRNLRVSIEAVKQENKHAQGTISYTTSPVHNIAQFVAMAREMVDMGCDSIAIKDMAGLLTPSTTAELVSELVAAVKVPVHLHTHATSGLAEMCHLKAIEHGVSVIDTAMSAFAGGTSHAPTESMVAALKGTEYDTGLDLEALQEIGFYFHEVRKKYHQYESEFTGIDTRVQTTQVPGGMISNLANQLREQGALDKMNLVMKEIPRVREDLGYPPLVTPTSQIVGTQAVMNVLTGERYKTITNEVKLYLQGRYGRTLGTVNSVVRQKAIGNAEVIDCRPADLLDDELENLREQAGELAQSEEDVLIFAMFPEVGREFLQQRRDGHLVPEPLLPANGGKKEDQAAPVEFRVTLHGETYHIKVTGTGHKREDMRPFYVTVDGMPEEIQVETLDELLVSAEGGDTAQPRPRGKGSQRPRATKPGHVSTSMPGSITDVLVKEGDTVKAGDAVLVLEAMKMETEVQAPVDGTVKAVHVAKGDSVNPDETLVEIE</sequence>
<feature type="domain" description="Lipoyl-binding" evidence="3">
    <location>
        <begin position="534"/>
        <end position="609"/>
    </location>
</feature>
<dbReference type="PROSITE" id="PS50991">
    <property type="entry name" value="PYR_CT"/>
    <property type="match status" value="1"/>
</dbReference>
<evidence type="ECO:0000313" key="6">
    <source>
        <dbReference type="Proteomes" id="UP000002383"/>
    </source>
</evidence>
<dbReference type="eggNOG" id="COG5016">
    <property type="taxonomic scope" value="Bacteria"/>
</dbReference>
<feature type="compositionally biased region" description="Basic residues" evidence="2">
    <location>
        <begin position="527"/>
        <end position="539"/>
    </location>
</feature>
<dbReference type="GO" id="GO:0004736">
    <property type="term" value="F:pyruvate carboxylase activity"/>
    <property type="evidence" value="ECO:0007669"/>
    <property type="project" value="UniProtKB-ARBA"/>
</dbReference>
<dbReference type="InterPro" id="IPR055268">
    <property type="entry name" value="PCB-like"/>
</dbReference>
<dbReference type="InterPro" id="IPR013785">
    <property type="entry name" value="Aldolase_TIM"/>
</dbReference>
<dbReference type="Gene3D" id="3.20.20.70">
    <property type="entry name" value="Aldolase class I"/>
    <property type="match status" value="1"/>
</dbReference>
<keyword evidence="1" id="KW-0092">Biotin</keyword>
<dbReference type="InterPro" id="IPR000089">
    <property type="entry name" value="Biotin_lipoyl"/>
</dbReference>
<evidence type="ECO:0000256" key="2">
    <source>
        <dbReference type="SAM" id="MobiDB-lite"/>
    </source>
</evidence>
<dbReference type="InterPro" id="IPR005776">
    <property type="entry name" value="OadA"/>
</dbReference>
<dbReference type="SUPFAM" id="SSF51569">
    <property type="entry name" value="Aldolase"/>
    <property type="match status" value="1"/>
</dbReference>
<dbReference type="GO" id="GO:0005737">
    <property type="term" value="C:cytoplasm"/>
    <property type="evidence" value="ECO:0007669"/>
    <property type="project" value="TreeGrafter"/>
</dbReference>
<feature type="domain" description="Pyruvate carboxyltransferase" evidence="4">
    <location>
        <begin position="4"/>
        <end position="264"/>
    </location>
</feature>
<proteinExistence type="predicted"/>
<organism evidence="5 6">
    <name type="scientific">Thioalkalivibrio sulfidiphilus (strain HL-EbGR7)</name>
    <dbReference type="NCBI Taxonomy" id="396588"/>
    <lineage>
        <taxon>Bacteria</taxon>
        <taxon>Pseudomonadati</taxon>
        <taxon>Pseudomonadota</taxon>
        <taxon>Gammaproteobacteria</taxon>
        <taxon>Chromatiales</taxon>
        <taxon>Ectothiorhodospiraceae</taxon>
        <taxon>Thioalkalivibrio</taxon>
    </lineage>
</organism>
<dbReference type="CDD" id="cd07937">
    <property type="entry name" value="DRE_TIM_PC_TC_5S"/>
    <property type="match status" value="1"/>
</dbReference>
<dbReference type="InterPro" id="IPR011053">
    <property type="entry name" value="Single_hybrid_motif"/>
</dbReference>
<dbReference type="Pfam" id="PF00682">
    <property type="entry name" value="HMGL-like"/>
    <property type="match status" value="1"/>
</dbReference>
<dbReference type="HOGENOM" id="CLU_000395_4_2_6"/>
<dbReference type="SUPFAM" id="SSF89000">
    <property type="entry name" value="post-HMGL domain-like"/>
    <property type="match status" value="1"/>
</dbReference>
<dbReference type="PANTHER" id="PTHR43778:SF2">
    <property type="entry name" value="PYRUVATE CARBOXYLASE, MITOCHONDRIAL"/>
    <property type="match status" value="1"/>
</dbReference>
<name>B8GSY2_THISH</name>
<dbReference type="FunFam" id="2.40.50.100:FF:000003">
    <property type="entry name" value="Acetyl-CoA carboxylase biotin carboxyl carrier protein"/>
    <property type="match status" value="1"/>
</dbReference>
<dbReference type="GO" id="GO:0006094">
    <property type="term" value="P:gluconeogenesis"/>
    <property type="evidence" value="ECO:0007669"/>
    <property type="project" value="TreeGrafter"/>
</dbReference>
<dbReference type="eggNOG" id="COG0511">
    <property type="taxonomic scope" value="Bacteria"/>
</dbReference>
<dbReference type="GO" id="GO:0008948">
    <property type="term" value="F:oxaloacetate decarboxylase activity"/>
    <property type="evidence" value="ECO:0007669"/>
    <property type="project" value="InterPro"/>
</dbReference>
<dbReference type="Pfam" id="PF02436">
    <property type="entry name" value="PYC_OADA"/>
    <property type="match status" value="1"/>
</dbReference>
<dbReference type="Gene3D" id="2.40.50.100">
    <property type="match status" value="1"/>
</dbReference>
<accession>B8GSY2</accession>
<dbReference type="InterPro" id="IPR001882">
    <property type="entry name" value="Biotin_BS"/>
</dbReference>
<dbReference type="GO" id="GO:0006814">
    <property type="term" value="P:sodium ion transport"/>
    <property type="evidence" value="ECO:0007669"/>
    <property type="project" value="InterPro"/>
</dbReference>
<dbReference type="OrthoDB" id="9760256at2"/>
<dbReference type="RefSeq" id="WP_012638476.1">
    <property type="nucleotide sequence ID" value="NC_011901.1"/>
</dbReference>
<dbReference type="PROSITE" id="PS00188">
    <property type="entry name" value="BIOTIN"/>
    <property type="match status" value="1"/>
</dbReference>
<reference evidence="5 6" key="1">
    <citation type="journal article" date="2011" name="Stand. Genomic Sci.">
        <title>Complete genome sequence of 'Thioalkalivibrio sulfidophilus' HL-EbGr7.</title>
        <authorList>
            <person name="Muyzer G."/>
            <person name="Sorokin D.Y."/>
            <person name="Mavromatis K."/>
            <person name="Lapidus A."/>
            <person name="Clum A."/>
            <person name="Ivanova N."/>
            <person name="Pati A."/>
            <person name="d'Haeseleer P."/>
            <person name="Woyke T."/>
            <person name="Kyrpides N.C."/>
        </authorList>
    </citation>
    <scope>NUCLEOTIDE SEQUENCE [LARGE SCALE GENOMIC DNA]</scope>
    <source>
        <strain evidence="5 6">HL-EbGR7</strain>
    </source>
</reference>
<feature type="region of interest" description="Disordered" evidence="2">
    <location>
        <begin position="517"/>
        <end position="550"/>
    </location>
</feature>
<dbReference type="PANTHER" id="PTHR43778">
    <property type="entry name" value="PYRUVATE CARBOXYLASE"/>
    <property type="match status" value="1"/>
</dbReference>
<evidence type="ECO:0000259" key="4">
    <source>
        <dbReference type="PROSITE" id="PS50991"/>
    </source>
</evidence>
<evidence type="ECO:0000259" key="3">
    <source>
        <dbReference type="PROSITE" id="PS50968"/>
    </source>
</evidence>
<dbReference type="SUPFAM" id="SSF51230">
    <property type="entry name" value="Single hybrid motif"/>
    <property type="match status" value="1"/>
</dbReference>
<dbReference type="KEGG" id="tgr:Tgr7_1916"/>
<dbReference type="Proteomes" id="UP000002383">
    <property type="component" value="Chromosome"/>
</dbReference>
<protein>
    <submittedName>
        <fullName evidence="5">Oxaloacetate decarboxylase alpha subunit</fullName>
    </submittedName>
</protein>
<dbReference type="STRING" id="396588.Tgr7_1916"/>
<gene>
    <name evidence="5" type="ordered locus">Tgr7_1916</name>
</gene>
<dbReference type="NCBIfam" id="NF006761">
    <property type="entry name" value="PRK09282.1"/>
    <property type="match status" value="1"/>
</dbReference>
<evidence type="ECO:0000313" key="5">
    <source>
        <dbReference type="EMBL" id="ACL72997.1"/>
    </source>
</evidence>